<evidence type="ECO:0000256" key="3">
    <source>
        <dbReference type="ARBA" id="ARBA00022692"/>
    </source>
</evidence>
<comment type="similarity">
    <text evidence="7 10">Belongs to the fluoride channel Fluc/FEX (TC 1.A.43) family.</text>
</comment>
<comment type="caution">
    <text evidence="11">The sequence shown here is derived from an EMBL/GenBank/DDBJ whole genome shotgun (WGS) entry which is preliminary data.</text>
</comment>
<protein>
    <recommendedName>
        <fullName evidence="10">Fluoride-specific ion channel FluC</fullName>
    </recommendedName>
</protein>
<evidence type="ECO:0000256" key="1">
    <source>
        <dbReference type="ARBA" id="ARBA00004651"/>
    </source>
</evidence>
<keyword evidence="10" id="KW-0813">Transport</keyword>
<dbReference type="Proteomes" id="UP000253509">
    <property type="component" value="Unassembled WGS sequence"/>
</dbReference>
<evidence type="ECO:0000256" key="8">
    <source>
        <dbReference type="ARBA" id="ARBA00035585"/>
    </source>
</evidence>
<dbReference type="GO" id="GO:0062054">
    <property type="term" value="F:fluoride channel activity"/>
    <property type="evidence" value="ECO:0007669"/>
    <property type="project" value="UniProtKB-UniRule"/>
</dbReference>
<name>A0A366IIP2_9MICO</name>
<feature type="transmembrane region" description="Helical" evidence="10">
    <location>
        <begin position="66"/>
        <end position="88"/>
    </location>
</feature>
<dbReference type="EMBL" id="QNSB01000005">
    <property type="protein sequence ID" value="RBP71487.1"/>
    <property type="molecule type" value="Genomic_DNA"/>
</dbReference>
<dbReference type="AlphaFoldDB" id="A0A366IIP2"/>
<dbReference type="InterPro" id="IPR003691">
    <property type="entry name" value="FluC"/>
</dbReference>
<dbReference type="GO" id="GO:0046872">
    <property type="term" value="F:metal ion binding"/>
    <property type="evidence" value="ECO:0007669"/>
    <property type="project" value="UniProtKB-KW"/>
</dbReference>
<evidence type="ECO:0000256" key="5">
    <source>
        <dbReference type="ARBA" id="ARBA00023136"/>
    </source>
</evidence>
<keyword evidence="12" id="KW-1185">Reference proteome</keyword>
<evidence type="ECO:0000256" key="10">
    <source>
        <dbReference type="HAMAP-Rule" id="MF_00454"/>
    </source>
</evidence>
<gene>
    <name evidence="10" type="primary">fluC</name>
    <name evidence="10" type="synonym">crcB</name>
    <name evidence="11" type="ORF">DFO65_10586</name>
</gene>
<feature type="transmembrane region" description="Helical" evidence="10">
    <location>
        <begin position="100"/>
        <end position="123"/>
    </location>
</feature>
<dbReference type="GO" id="GO:0140114">
    <property type="term" value="P:cellular detoxification of fluoride"/>
    <property type="evidence" value="ECO:0007669"/>
    <property type="project" value="UniProtKB-UniRule"/>
</dbReference>
<comment type="function">
    <text evidence="9 10">Fluoride-specific ion channel. Important for reducing fluoride concentration in the cell, thus reducing its toxicity.</text>
</comment>
<feature type="transmembrane region" description="Helical" evidence="10">
    <location>
        <begin position="30"/>
        <end position="54"/>
    </location>
</feature>
<comment type="activity regulation">
    <text evidence="10">Na(+) is not transported, but it plays an essential structural role and its presence is essential for fluoride channel function.</text>
</comment>
<evidence type="ECO:0000313" key="11">
    <source>
        <dbReference type="EMBL" id="RBP71487.1"/>
    </source>
</evidence>
<evidence type="ECO:0000256" key="7">
    <source>
        <dbReference type="ARBA" id="ARBA00035120"/>
    </source>
</evidence>
<keyword evidence="6 10" id="KW-0407">Ion channel</keyword>
<organism evidence="11 12">
    <name type="scientific">Brevibacterium celere</name>
    <dbReference type="NCBI Taxonomy" id="225845"/>
    <lineage>
        <taxon>Bacteria</taxon>
        <taxon>Bacillati</taxon>
        <taxon>Actinomycetota</taxon>
        <taxon>Actinomycetes</taxon>
        <taxon>Micrococcales</taxon>
        <taxon>Brevibacteriaceae</taxon>
        <taxon>Brevibacterium</taxon>
    </lineage>
</organism>
<feature type="binding site" evidence="10">
    <location>
        <position position="79"/>
    </location>
    <ligand>
        <name>Na(+)</name>
        <dbReference type="ChEBI" id="CHEBI:29101"/>
        <note>structural</note>
    </ligand>
</feature>
<comment type="catalytic activity">
    <reaction evidence="8">
        <text>fluoride(in) = fluoride(out)</text>
        <dbReference type="Rhea" id="RHEA:76159"/>
        <dbReference type="ChEBI" id="CHEBI:17051"/>
    </reaction>
    <physiologicalReaction direction="left-to-right" evidence="8">
        <dbReference type="Rhea" id="RHEA:76160"/>
    </physiologicalReaction>
</comment>
<accession>A0A366IIP2</accession>
<evidence type="ECO:0000256" key="2">
    <source>
        <dbReference type="ARBA" id="ARBA00022475"/>
    </source>
</evidence>
<keyword evidence="4 10" id="KW-1133">Transmembrane helix</keyword>
<sequence>MRNALIVFLGGAIGTFLRAGIDVALTGGRLSATTLLACNVIGSLALGILIRALGPAVEDSEARCQFRLFAGTGLIGGFTSYSSFAVLAGTVLAGGAPVPGVVYALLTVLAGVAAALIGTMLVPDGAAHDRRGRRSGPEGGAP</sequence>
<evidence type="ECO:0000256" key="4">
    <source>
        <dbReference type="ARBA" id="ARBA00022989"/>
    </source>
</evidence>
<evidence type="ECO:0000256" key="9">
    <source>
        <dbReference type="ARBA" id="ARBA00049940"/>
    </source>
</evidence>
<keyword evidence="10" id="KW-0915">Sodium</keyword>
<evidence type="ECO:0000256" key="6">
    <source>
        <dbReference type="ARBA" id="ARBA00023303"/>
    </source>
</evidence>
<keyword evidence="5 10" id="KW-0472">Membrane</keyword>
<evidence type="ECO:0000313" key="12">
    <source>
        <dbReference type="Proteomes" id="UP000253509"/>
    </source>
</evidence>
<dbReference type="HAMAP" id="MF_00454">
    <property type="entry name" value="FluC"/>
    <property type="match status" value="1"/>
</dbReference>
<reference evidence="11 12" key="1">
    <citation type="submission" date="2018-06" db="EMBL/GenBank/DDBJ databases">
        <title>Freshwater and sediment microbial communities from various areas in North America, analyzing microbe dynamics in response to fracking.</title>
        <authorList>
            <person name="Lamendella R."/>
        </authorList>
    </citation>
    <scope>NUCLEOTIDE SEQUENCE [LARGE SCALE GENOMIC DNA]</scope>
    <source>
        <strain evidence="11 12">3b_TX</strain>
    </source>
</reference>
<keyword evidence="2 10" id="KW-1003">Cell membrane</keyword>
<keyword evidence="10" id="KW-0479">Metal-binding</keyword>
<comment type="subcellular location">
    <subcellularLocation>
        <location evidence="1 10">Cell membrane</location>
        <topology evidence="1 10">Multi-pass membrane protein</topology>
    </subcellularLocation>
</comment>
<dbReference type="GO" id="GO:0005886">
    <property type="term" value="C:plasma membrane"/>
    <property type="evidence" value="ECO:0007669"/>
    <property type="project" value="UniProtKB-SubCell"/>
</dbReference>
<keyword evidence="10" id="KW-0406">Ion transport</keyword>
<proteinExistence type="inferred from homology"/>
<dbReference type="Pfam" id="PF02537">
    <property type="entry name" value="CRCB"/>
    <property type="match status" value="1"/>
</dbReference>
<keyword evidence="3 10" id="KW-0812">Transmembrane</keyword>
<feature type="binding site" evidence="10">
    <location>
        <position position="76"/>
    </location>
    <ligand>
        <name>Na(+)</name>
        <dbReference type="ChEBI" id="CHEBI:29101"/>
        <note>structural</note>
    </ligand>
</feature>